<dbReference type="Pfam" id="PF08240">
    <property type="entry name" value="ADH_N"/>
    <property type="match status" value="1"/>
</dbReference>
<proteinExistence type="inferred from homology"/>
<dbReference type="SUPFAM" id="SSF51735">
    <property type="entry name" value="NAD(P)-binding Rossmann-fold domains"/>
    <property type="match status" value="1"/>
</dbReference>
<dbReference type="InterPro" id="IPR020843">
    <property type="entry name" value="ER"/>
</dbReference>
<dbReference type="GO" id="GO:0008270">
    <property type="term" value="F:zinc ion binding"/>
    <property type="evidence" value="ECO:0007669"/>
    <property type="project" value="InterPro"/>
</dbReference>
<name>A0A7W8M8A7_9BURK</name>
<dbReference type="Gene3D" id="3.90.180.10">
    <property type="entry name" value="Medium-chain alcohol dehydrogenases, catalytic domain"/>
    <property type="match status" value="1"/>
</dbReference>
<dbReference type="RefSeq" id="WP_183966147.1">
    <property type="nucleotide sequence ID" value="NZ_BAABEW010000001.1"/>
</dbReference>
<evidence type="ECO:0000259" key="11">
    <source>
        <dbReference type="SMART" id="SM00829"/>
    </source>
</evidence>
<evidence type="ECO:0000256" key="5">
    <source>
        <dbReference type="ARBA" id="ARBA00022946"/>
    </source>
</evidence>
<dbReference type="EC" id="1.3.1.104" evidence="9"/>
<keyword evidence="7" id="KW-0443">Lipid metabolism</keyword>
<evidence type="ECO:0000313" key="13">
    <source>
        <dbReference type="Proteomes" id="UP000532440"/>
    </source>
</evidence>
<evidence type="ECO:0000256" key="7">
    <source>
        <dbReference type="ARBA" id="ARBA00023098"/>
    </source>
</evidence>
<protein>
    <recommendedName>
        <fullName evidence="9">enoyl-[acyl-carrier-protein] reductase</fullName>
        <ecNumber evidence="9">1.3.1.104</ecNumber>
    </recommendedName>
</protein>
<dbReference type="CDD" id="cd05282">
    <property type="entry name" value="ETR_like"/>
    <property type="match status" value="1"/>
</dbReference>
<evidence type="ECO:0000313" key="12">
    <source>
        <dbReference type="EMBL" id="MBB5271618.1"/>
    </source>
</evidence>
<dbReference type="SUPFAM" id="SSF50129">
    <property type="entry name" value="GroES-like"/>
    <property type="match status" value="1"/>
</dbReference>
<reference evidence="12 13" key="1">
    <citation type="submission" date="2020-08" db="EMBL/GenBank/DDBJ databases">
        <title>Genomic Encyclopedia of Type Strains, Phase IV (KMG-IV): sequencing the most valuable type-strain genomes for metagenomic binning, comparative biology and taxonomic classification.</title>
        <authorList>
            <person name="Goeker M."/>
        </authorList>
    </citation>
    <scope>NUCLEOTIDE SEQUENCE [LARGE SCALE GENOMIC DNA]</scope>
    <source>
        <strain evidence="12 13">DSM 29781</strain>
    </source>
</reference>
<dbReference type="InterPro" id="IPR036291">
    <property type="entry name" value="NAD(P)-bd_dom_sf"/>
</dbReference>
<sequence>MKKIVIEALGSPEKQARCVDAADPAAPGAGEVSVRILAAPINPADLLQIEGRYGVRPPLPYTPGHEGAGRIEAVGPDVQGLAVGDLVLPGVFGTWCERIVCKAAGVTRLPPDTDPLQAAMLRANPGSAWAMLDAIPALAAGDWVIQNAGNSAVAGFVHRLAARRGVRTIAVVRRAEALAAAKASGATLAVVDDHERGRDDALQAAVAEAVGAFETAAGEPPAPGGQPRIRGALDAIGGRATARLARCLHDGGVVINYGLLSGEDCSIRPHELVFRGVRLEGFWLSSWFRGAGAQRIRTMYDELAELMRSGTISAPIAATYRFERIAEALAHSAQGGRDGKILLVGED</sequence>
<dbReference type="GO" id="GO:0006633">
    <property type="term" value="P:fatty acid biosynthetic process"/>
    <property type="evidence" value="ECO:0007669"/>
    <property type="project" value="UniProtKB-KW"/>
</dbReference>
<dbReference type="SMART" id="SM00829">
    <property type="entry name" value="PKS_ER"/>
    <property type="match status" value="1"/>
</dbReference>
<dbReference type="EMBL" id="JACHGB010000003">
    <property type="protein sequence ID" value="MBB5271618.1"/>
    <property type="molecule type" value="Genomic_DNA"/>
</dbReference>
<dbReference type="GO" id="GO:0141148">
    <property type="term" value="F:enoyl-[acyl-carrier-protein] reductase (NADPH) activity"/>
    <property type="evidence" value="ECO:0007669"/>
    <property type="project" value="UniProtKB-EC"/>
</dbReference>
<dbReference type="PROSITE" id="PS00059">
    <property type="entry name" value="ADH_ZINC"/>
    <property type="match status" value="1"/>
</dbReference>
<dbReference type="PANTHER" id="PTHR43981">
    <property type="entry name" value="ENOYL-[ACYL-CARRIER-PROTEIN] REDUCTASE, MITOCHONDRIAL"/>
    <property type="match status" value="1"/>
</dbReference>
<keyword evidence="6" id="KW-0560">Oxidoreductase</keyword>
<organism evidence="12 13">
    <name type="scientific">Quisquiliibacterium transsilvanicum</name>
    <dbReference type="NCBI Taxonomy" id="1549638"/>
    <lineage>
        <taxon>Bacteria</taxon>
        <taxon>Pseudomonadati</taxon>
        <taxon>Pseudomonadota</taxon>
        <taxon>Betaproteobacteria</taxon>
        <taxon>Burkholderiales</taxon>
        <taxon>Burkholderiaceae</taxon>
        <taxon>Quisquiliibacterium</taxon>
    </lineage>
</organism>
<dbReference type="InterPro" id="IPR051034">
    <property type="entry name" value="Mito_Enoyl-ACP_Reductase"/>
</dbReference>
<evidence type="ECO:0000256" key="1">
    <source>
        <dbReference type="ARBA" id="ARBA00010371"/>
    </source>
</evidence>
<evidence type="ECO:0000256" key="10">
    <source>
        <dbReference type="ARBA" id="ARBA00048843"/>
    </source>
</evidence>
<dbReference type="Pfam" id="PF13602">
    <property type="entry name" value="ADH_zinc_N_2"/>
    <property type="match status" value="1"/>
</dbReference>
<comment type="similarity">
    <text evidence="1">Belongs to the zinc-containing alcohol dehydrogenase family. Quinone oxidoreductase subfamily.</text>
</comment>
<keyword evidence="3" id="KW-0276">Fatty acid metabolism</keyword>
<dbReference type="GO" id="GO:0016616">
    <property type="term" value="F:oxidoreductase activity, acting on the CH-OH group of donors, NAD or NADP as acceptor"/>
    <property type="evidence" value="ECO:0007669"/>
    <property type="project" value="UniProtKB-ARBA"/>
</dbReference>
<dbReference type="InterPro" id="IPR011032">
    <property type="entry name" value="GroES-like_sf"/>
</dbReference>
<comment type="caution">
    <text evidence="12">The sequence shown here is derived from an EMBL/GenBank/DDBJ whole genome shotgun (WGS) entry which is preliminary data.</text>
</comment>
<feature type="domain" description="Enoyl reductase (ER)" evidence="11">
    <location>
        <begin position="10"/>
        <end position="343"/>
    </location>
</feature>
<evidence type="ECO:0000256" key="4">
    <source>
        <dbReference type="ARBA" id="ARBA00022857"/>
    </source>
</evidence>
<accession>A0A7W8M8A7</accession>
<dbReference type="PANTHER" id="PTHR43981:SF2">
    <property type="entry name" value="ENOYL-[ACYL-CARRIER-PROTEIN] REDUCTASE, MITOCHONDRIAL"/>
    <property type="match status" value="1"/>
</dbReference>
<dbReference type="AlphaFoldDB" id="A0A7W8M8A7"/>
<dbReference type="InterPro" id="IPR013154">
    <property type="entry name" value="ADH-like_N"/>
</dbReference>
<dbReference type="Gene3D" id="3.40.50.720">
    <property type="entry name" value="NAD(P)-binding Rossmann-like Domain"/>
    <property type="match status" value="1"/>
</dbReference>
<dbReference type="Proteomes" id="UP000532440">
    <property type="component" value="Unassembled WGS sequence"/>
</dbReference>
<evidence type="ECO:0000256" key="2">
    <source>
        <dbReference type="ARBA" id="ARBA00022516"/>
    </source>
</evidence>
<gene>
    <name evidence="12" type="ORF">HNQ70_001628</name>
</gene>
<keyword evidence="4" id="KW-0521">NADP</keyword>
<comment type="catalytic activity">
    <reaction evidence="10">
        <text>a 2,3-saturated acyl-[ACP] + NADP(+) = a (2E)-enoyl-[ACP] + NADPH + H(+)</text>
        <dbReference type="Rhea" id="RHEA:22564"/>
        <dbReference type="Rhea" id="RHEA-COMP:9925"/>
        <dbReference type="Rhea" id="RHEA-COMP:9926"/>
        <dbReference type="ChEBI" id="CHEBI:15378"/>
        <dbReference type="ChEBI" id="CHEBI:57783"/>
        <dbReference type="ChEBI" id="CHEBI:58349"/>
        <dbReference type="ChEBI" id="CHEBI:78784"/>
        <dbReference type="ChEBI" id="CHEBI:78785"/>
        <dbReference type="EC" id="1.3.1.104"/>
    </reaction>
</comment>
<keyword evidence="5" id="KW-0809">Transit peptide</keyword>
<evidence type="ECO:0000256" key="9">
    <source>
        <dbReference type="ARBA" id="ARBA00038963"/>
    </source>
</evidence>
<keyword evidence="13" id="KW-1185">Reference proteome</keyword>
<evidence type="ECO:0000256" key="8">
    <source>
        <dbReference type="ARBA" id="ARBA00023160"/>
    </source>
</evidence>
<evidence type="ECO:0000256" key="6">
    <source>
        <dbReference type="ARBA" id="ARBA00023002"/>
    </source>
</evidence>
<evidence type="ECO:0000256" key="3">
    <source>
        <dbReference type="ARBA" id="ARBA00022832"/>
    </source>
</evidence>
<dbReference type="InterPro" id="IPR002328">
    <property type="entry name" value="ADH_Zn_CS"/>
</dbReference>
<keyword evidence="8" id="KW-0275">Fatty acid biosynthesis</keyword>
<keyword evidence="2" id="KW-0444">Lipid biosynthesis</keyword>